<protein>
    <submittedName>
        <fullName evidence="2">CLUMA_CG013028, isoform A</fullName>
    </submittedName>
</protein>
<gene>
    <name evidence="2" type="ORF">CLUMA_CG013028</name>
</gene>
<organism evidence="2 3">
    <name type="scientific">Clunio marinus</name>
    <dbReference type="NCBI Taxonomy" id="568069"/>
    <lineage>
        <taxon>Eukaryota</taxon>
        <taxon>Metazoa</taxon>
        <taxon>Ecdysozoa</taxon>
        <taxon>Arthropoda</taxon>
        <taxon>Hexapoda</taxon>
        <taxon>Insecta</taxon>
        <taxon>Pterygota</taxon>
        <taxon>Neoptera</taxon>
        <taxon>Endopterygota</taxon>
        <taxon>Diptera</taxon>
        <taxon>Nematocera</taxon>
        <taxon>Chironomoidea</taxon>
        <taxon>Chironomidae</taxon>
        <taxon>Clunio</taxon>
    </lineage>
</organism>
<proteinExistence type="predicted"/>
<evidence type="ECO:0000256" key="1">
    <source>
        <dbReference type="SAM" id="Phobius"/>
    </source>
</evidence>
<dbReference type="AlphaFoldDB" id="A0A1J1IL16"/>
<evidence type="ECO:0000313" key="3">
    <source>
        <dbReference type="Proteomes" id="UP000183832"/>
    </source>
</evidence>
<keyword evidence="1" id="KW-0472">Membrane</keyword>
<name>A0A1J1IL16_9DIPT</name>
<sequence>MCYKAYGSTKLKHKNSSLMNNAFIKSLKTTSDESFHLSLLIPSEDLCNQKIFEIGVEFELTTIQLNDFTLVPYARKNKIALKTSVRIFFPLLILLDYLLLATTLKSRQ</sequence>
<reference evidence="2 3" key="1">
    <citation type="submission" date="2015-04" db="EMBL/GenBank/DDBJ databases">
        <authorList>
            <person name="Syromyatnikov M.Y."/>
            <person name="Popov V.N."/>
        </authorList>
    </citation>
    <scope>NUCLEOTIDE SEQUENCE [LARGE SCALE GENOMIC DNA]</scope>
</reference>
<accession>A0A1J1IL16</accession>
<feature type="transmembrane region" description="Helical" evidence="1">
    <location>
        <begin position="85"/>
        <end position="104"/>
    </location>
</feature>
<keyword evidence="3" id="KW-1185">Reference proteome</keyword>
<keyword evidence="1" id="KW-1133">Transmembrane helix</keyword>
<evidence type="ECO:0000313" key="2">
    <source>
        <dbReference type="EMBL" id="CRK99774.1"/>
    </source>
</evidence>
<dbReference type="Proteomes" id="UP000183832">
    <property type="component" value="Unassembled WGS sequence"/>
</dbReference>
<keyword evidence="1" id="KW-0812">Transmembrane</keyword>
<dbReference type="EMBL" id="CVRI01000052">
    <property type="protein sequence ID" value="CRK99774.1"/>
    <property type="molecule type" value="Genomic_DNA"/>
</dbReference>